<gene>
    <name evidence="1" type="ORF">IEQ34_021959</name>
</gene>
<sequence>MRERKNWHWACPMVWAPESAVMSRALRPFAANLVMRVERVDDGAGRSLFAVLWLAEVASLRPRATVHFGPPNCTSLNDFYIF</sequence>
<dbReference type="AlphaFoldDB" id="A0AAV7FXM4"/>
<proteinExistence type="predicted"/>
<protein>
    <submittedName>
        <fullName evidence="1">Uncharacterized protein</fullName>
    </submittedName>
</protein>
<reference evidence="1 2" key="1">
    <citation type="journal article" date="2021" name="Hortic Res">
        <title>Chromosome-scale assembly of the Dendrobium chrysotoxum genome enhances the understanding of orchid evolution.</title>
        <authorList>
            <person name="Zhang Y."/>
            <person name="Zhang G.Q."/>
            <person name="Zhang D."/>
            <person name="Liu X.D."/>
            <person name="Xu X.Y."/>
            <person name="Sun W.H."/>
            <person name="Yu X."/>
            <person name="Zhu X."/>
            <person name="Wang Z.W."/>
            <person name="Zhao X."/>
            <person name="Zhong W.Y."/>
            <person name="Chen H."/>
            <person name="Yin W.L."/>
            <person name="Huang T."/>
            <person name="Niu S.C."/>
            <person name="Liu Z.J."/>
        </authorList>
    </citation>
    <scope>NUCLEOTIDE SEQUENCE [LARGE SCALE GENOMIC DNA]</scope>
    <source>
        <strain evidence="1">Lindl</strain>
    </source>
</reference>
<comment type="caution">
    <text evidence="1">The sequence shown here is derived from an EMBL/GenBank/DDBJ whole genome shotgun (WGS) entry which is preliminary data.</text>
</comment>
<evidence type="ECO:0000313" key="1">
    <source>
        <dbReference type="EMBL" id="KAH0448159.1"/>
    </source>
</evidence>
<keyword evidence="2" id="KW-1185">Reference proteome</keyword>
<organism evidence="1 2">
    <name type="scientific">Dendrobium chrysotoxum</name>
    <name type="common">Orchid</name>
    <dbReference type="NCBI Taxonomy" id="161865"/>
    <lineage>
        <taxon>Eukaryota</taxon>
        <taxon>Viridiplantae</taxon>
        <taxon>Streptophyta</taxon>
        <taxon>Embryophyta</taxon>
        <taxon>Tracheophyta</taxon>
        <taxon>Spermatophyta</taxon>
        <taxon>Magnoliopsida</taxon>
        <taxon>Liliopsida</taxon>
        <taxon>Asparagales</taxon>
        <taxon>Orchidaceae</taxon>
        <taxon>Epidendroideae</taxon>
        <taxon>Malaxideae</taxon>
        <taxon>Dendrobiinae</taxon>
        <taxon>Dendrobium</taxon>
    </lineage>
</organism>
<accession>A0AAV7FXM4</accession>
<name>A0AAV7FXM4_DENCH</name>
<dbReference type="Proteomes" id="UP000775213">
    <property type="component" value="Unassembled WGS sequence"/>
</dbReference>
<dbReference type="EMBL" id="JAGFBR010000019">
    <property type="protein sequence ID" value="KAH0448159.1"/>
    <property type="molecule type" value="Genomic_DNA"/>
</dbReference>
<evidence type="ECO:0000313" key="2">
    <source>
        <dbReference type="Proteomes" id="UP000775213"/>
    </source>
</evidence>